<evidence type="ECO:0000256" key="1">
    <source>
        <dbReference type="SAM" id="SignalP"/>
    </source>
</evidence>
<feature type="signal peptide" evidence="1">
    <location>
        <begin position="1"/>
        <end position="18"/>
    </location>
</feature>
<comment type="caution">
    <text evidence="2">The sequence shown here is derived from an EMBL/GenBank/DDBJ whole genome shotgun (WGS) entry which is preliminary data.</text>
</comment>
<dbReference type="OrthoDB" id="1362719at2"/>
<dbReference type="RefSeq" id="WP_123126550.1">
    <property type="nucleotide sequence ID" value="NZ_RJJD01000004.1"/>
</dbReference>
<gene>
    <name evidence="2" type="ORF">EFB08_08645</name>
</gene>
<dbReference type="PROSITE" id="PS51257">
    <property type="entry name" value="PROKAR_LIPOPROTEIN"/>
    <property type="match status" value="1"/>
</dbReference>
<protein>
    <recommendedName>
        <fullName evidence="4">DUF2807 domain-containing protein</fullName>
    </recommendedName>
</protein>
<organism evidence="2 3">
    <name type="scientific">Rufibacter latericius</name>
    <dbReference type="NCBI Taxonomy" id="2487040"/>
    <lineage>
        <taxon>Bacteria</taxon>
        <taxon>Pseudomonadati</taxon>
        <taxon>Bacteroidota</taxon>
        <taxon>Cytophagia</taxon>
        <taxon>Cytophagales</taxon>
        <taxon>Hymenobacteraceae</taxon>
        <taxon>Rufibacter</taxon>
    </lineage>
</organism>
<name>A0A3M9MUW7_9BACT</name>
<feature type="chain" id="PRO_5018317438" description="DUF2807 domain-containing protein" evidence="1">
    <location>
        <begin position="19"/>
        <end position="116"/>
    </location>
</feature>
<evidence type="ECO:0000313" key="2">
    <source>
        <dbReference type="EMBL" id="RNI28693.1"/>
    </source>
</evidence>
<proteinExistence type="predicted"/>
<sequence>MKAIYVTLVALLGMMSCAGLNSTTYIQPNNSFVLGNNEHGGFKVNLQNASNTNLSIHQAPVNGGKHSTLNVKPNQRASLKVDKNTAVVISNASNDTAAVNLKVTGDLGLSMGYKKQ</sequence>
<dbReference type="AlphaFoldDB" id="A0A3M9MUW7"/>
<evidence type="ECO:0008006" key="4">
    <source>
        <dbReference type="Google" id="ProtNLM"/>
    </source>
</evidence>
<reference evidence="2 3" key="1">
    <citation type="submission" date="2018-11" db="EMBL/GenBank/DDBJ databases">
        <title>Rufibacter latericius sp. nov., isolated from water in Baiyang Lake.</title>
        <authorList>
            <person name="Yang Y."/>
        </authorList>
    </citation>
    <scope>NUCLEOTIDE SEQUENCE [LARGE SCALE GENOMIC DNA]</scope>
    <source>
        <strain evidence="2 3">R-22-1c-1</strain>
    </source>
</reference>
<evidence type="ECO:0000313" key="3">
    <source>
        <dbReference type="Proteomes" id="UP000272117"/>
    </source>
</evidence>
<keyword evidence="3" id="KW-1185">Reference proteome</keyword>
<dbReference type="Proteomes" id="UP000272117">
    <property type="component" value="Unassembled WGS sequence"/>
</dbReference>
<keyword evidence="1" id="KW-0732">Signal</keyword>
<accession>A0A3M9MUW7</accession>
<dbReference type="EMBL" id="RJJD01000004">
    <property type="protein sequence ID" value="RNI28693.1"/>
    <property type="molecule type" value="Genomic_DNA"/>
</dbReference>